<evidence type="ECO:0000313" key="1">
    <source>
        <dbReference type="EMBL" id="PDS21689.1"/>
    </source>
</evidence>
<evidence type="ECO:0008006" key="3">
    <source>
        <dbReference type="Google" id="ProtNLM"/>
    </source>
</evidence>
<protein>
    <recommendedName>
        <fullName evidence="3">Lipocalin-like domain-containing protein</fullName>
    </recommendedName>
</protein>
<dbReference type="RefSeq" id="WP_014082986.1">
    <property type="nucleotide sequence ID" value="NZ_CBCSFI010000014.1"/>
</dbReference>
<proteinExistence type="predicted"/>
<organism evidence="1 2">
    <name type="scientific">Flavobacterium branchiophilum</name>
    <dbReference type="NCBI Taxonomy" id="55197"/>
    <lineage>
        <taxon>Bacteria</taxon>
        <taxon>Pseudomonadati</taxon>
        <taxon>Bacteroidota</taxon>
        <taxon>Flavobacteriia</taxon>
        <taxon>Flavobacteriales</taxon>
        <taxon>Flavobacteriaceae</taxon>
        <taxon>Flavobacterium</taxon>
    </lineage>
</organism>
<accession>A0A2H3K898</accession>
<evidence type="ECO:0000313" key="2">
    <source>
        <dbReference type="Proteomes" id="UP000220828"/>
    </source>
</evidence>
<sequence>MRNLFYLFICGQFLITSCNSKKEEFTLIGKWQLTKTISGNGGGKNYQSDVSNGRIFEFKNNGEILDKLGLIGKYQIDSTKTYLQISFPNSEVEYFNYYSEENNYNKMTLNPVNSEHQLICDCGCSEIYKKLK</sequence>
<name>A0A2H3K898_9FLAO</name>
<dbReference type="EMBL" id="PCMW01000161">
    <property type="protein sequence ID" value="PDS21689.1"/>
    <property type="molecule type" value="Genomic_DNA"/>
</dbReference>
<gene>
    <name evidence="1" type="ORF">B0A77_15310</name>
</gene>
<dbReference type="PROSITE" id="PS51257">
    <property type="entry name" value="PROKAR_LIPOPROTEIN"/>
    <property type="match status" value="1"/>
</dbReference>
<comment type="caution">
    <text evidence="1">The sequence shown here is derived from an EMBL/GenBank/DDBJ whole genome shotgun (WGS) entry which is preliminary data.</text>
</comment>
<dbReference type="Proteomes" id="UP000220828">
    <property type="component" value="Unassembled WGS sequence"/>
</dbReference>
<dbReference type="AlphaFoldDB" id="A0A2H3K898"/>
<dbReference type="OrthoDB" id="708275at2"/>
<reference evidence="1 2" key="1">
    <citation type="submission" date="2017-09" db="EMBL/GenBank/DDBJ databases">
        <title>Whole genomes of Flavobacteriaceae.</title>
        <authorList>
            <person name="Stine C."/>
            <person name="Li C."/>
            <person name="Tadesse D."/>
        </authorList>
    </citation>
    <scope>NUCLEOTIDE SEQUENCE [LARGE SCALE GENOMIC DNA]</scope>
    <source>
        <strain evidence="1 2">ATCC 35036</strain>
    </source>
</reference>